<keyword evidence="2" id="KW-1185">Reference proteome</keyword>
<reference evidence="1" key="1">
    <citation type="submission" date="2022-07" db="EMBL/GenBank/DDBJ databases">
        <title>Pseudomonas nunamit sp. nov. an antifungal species isolated from Greenland.</title>
        <authorList>
            <person name="Ntana F."/>
            <person name="Hennessy R.C."/>
            <person name="Zervas A."/>
            <person name="Stougaard P."/>
        </authorList>
    </citation>
    <scope>NUCLEOTIDE SEQUENCE</scope>
    <source>
        <strain evidence="1">In5</strain>
    </source>
</reference>
<organism evidence="1 2">
    <name type="scientific">Pseudomonas nunensis</name>
    <dbReference type="NCBI Taxonomy" id="2961896"/>
    <lineage>
        <taxon>Bacteria</taxon>
        <taxon>Pseudomonadati</taxon>
        <taxon>Pseudomonadota</taxon>
        <taxon>Gammaproteobacteria</taxon>
        <taxon>Pseudomonadales</taxon>
        <taxon>Pseudomonadaceae</taxon>
        <taxon>Pseudomonas</taxon>
    </lineage>
</organism>
<proteinExistence type="predicted"/>
<dbReference type="Proteomes" id="UP001059607">
    <property type="component" value="Chromosome"/>
</dbReference>
<evidence type="ECO:0000313" key="2">
    <source>
        <dbReference type="Proteomes" id="UP001059607"/>
    </source>
</evidence>
<accession>A0ABY5ESI7</accession>
<dbReference type="EMBL" id="CP101125">
    <property type="protein sequence ID" value="UTO17413.1"/>
    <property type="molecule type" value="Genomic_DNA"/>
</dbReference>
<gene>
    <name evidence="1" type="ORF">NK667_14010</name>
</gene>
<protein>
    <recommendedName>
        <fullName evidence="3">Cytochrome c domain-containing protein</fullName>
    </recommendedName>
</protein>
<name>A0ABY5ESI7_9PSED</name>
<evidence type="ECO:0000313" key="1">
    <source>
        <dbReference type="EMBL" id="UTO17413.1"/>
    </source>
</evidence>
<evidence type="ECO:0008006" key="3">
    <source>
        <dbReference type="Google" id="ProtNLM"/>
    </source>
</evidence>
<sequence length="246" mass="26763">MGITYNPTTDTFVSDGARPGAHLNIGVLKVLIEDIINNTPLNDAEQLLLDAHDPHSIGNSHQIAQQMKSKNFLSSNNCAVCHKIPYSAVEKSFLKLVKTNPAPKSLPWGHLELLLQGLYGNGYASVAAQEVALLQKHLASAKTKPQAALEVNRMLLEFDKSTDNLYVGFAQTNSSIGDRIDKHYDVVTPGTAPVTATPRGANLEKLLNYLEGSLNLGLTKPVQLFVKGLKWEESSNVSHIGWLVVT</sequence>
<dbReference type="RefSeq" id="WP_054615126.1">
    <property type="nucleotide sequence ID" value="NZ_CP101125.1"/>
</dbReference>